<dbReference type="Proteomes" id="UP001209570">
    <property type="component" value="Unassembled WGS sequence"/>
</dbReference>
<feature type="region of interest" description="Disordered" evidence="1">
    <location>
        <begin position="251"/>
        <end position="274"/>
    </location>
</feature>
<dbReference type="EMBL" id="JAKCXM010000145">
    <property type="protein sequence ID" value="KAJ0400824.1"/>
    <property type="molecule type" value="Genomic_DNA"/>
</dbReference>
<evidence type="ECO:0000313" key="2">
    <source>
        <dbReference type="EMBL" id="KAJ0400824.1"/>
    </source>
</evidence>
<evidence type="ECO:0000313" key="3">
    <source>
        <dbReference type="Proteomes" id="UP001209570"/>
    </source>
</evidence>
<comment type="caution">
    <text evidence="2">The sequence shown here is derived from an EMBL/GenBank/DDBJ whole genome shotgun (WGS) entry which is preliminary data.</text>
</comment>
<protein>
    <submittedName>
        <fullName evidence="2">Uncharacterized protein</fullName>
    </submittedName>
</protein>
<feature type="compositionally biased region" description="Low complexity" evidence="1">
    <location>
        <begin position="950"/>
        <end position="962"/>
    </location>
</feature>
<evidence type="ECO:0000256" key="1">
    <source>
        <dbReference type="SAM" id="MobiDB-lite"/>
    </source>
</evidence>
<feature type="region of interest" description="Disordered" evidence="1">
    <location>
        <begin position="887"/>
        <end position="907"/>
    </location>
</feature>
<keyword evidence="3" id="KW-1185">Reference proteome</keyword>
<dbReference type="GO" id="GO:0032588">
    <property type="term" value="C:trans-Golgi network membrane"/>
    <property type="evidence" value="ECO:0007669"/>
    <property type="project" value="TreeGrafter"/>
</dbReference>
<feature type="region of interest" description="Disordered" evidence="1">
    <location>
        <begin position="351"/>
        <end position="370"/>
    </location>
</feature>
<dbReference type="PANTHER" id="PTHR21514">
    <property type="entry name" value="AP-4 COMPLEX ACCESSORY SUBUNIT TEPSIN"/>
    <property type="match status" value="1"/>
</dbReference>
<sequence>MALDSALHFLDDLKDKYMHEVEKAIEDWDYQDFSPDKRTPLLENEVSNDVDDDLRPEQNAIYQIKGTPNWAGLSRDDALNDQGYGAAMGVDGSLPFETRVVMMATPNGGVQGIPDTDAIQRFLQQAPSMNPVAVTAAMHQRLEQSVWQIRSKTLVLMEFVLESHDGLLTKYLPAFVGHPTLIQLLDKLRTQDHNQIVRENARKVLSLIRSSGANPMLVAREHVEAKAHVRHTPHEKTKKVEKKPHLAVKTTPAPAPKGVKQQHHYHATSPKVAAAALASWRRRSQMDLNKPNSPRSDAPNLMPFQQPPKSVTMTKGALFRSNDDSNMKAAAPPAPAGLPLLRFYAAFPSPTDASRDDGASSGRMEPIPESGLALHTGTALVETDDAEAAKKARKRVLWLKLNFTVKAAGLQTLKRQKYQHLQEESLLRARGLLQNWDNGFVLLTEDLYRRAAGERDAQELMNYTPEALALRFSLRNDPNVLEAVRRLWHVELPRTAMGCIDQRGYANIFRRIAKSLDAKTFRKRRLDRLLDDDWKRDSKGEPEMSFANFFDSIFELADLWCDTIDASDYVAFLERLCDRISHTRNGKRVLKPMKKVTSYDADSDDDESSEPTSENDGSSSGDDVDRRAARRAAVHEAPGKLLIAKAIAPATSGNRQNKLATHVRPAVARAKAVVSSRTAVPGKRGPLVVAAPTTTPVKVAPDSDPGAQRRASVITTLEFNDDGSIRQPLGRRDSHSLGSITEVTVSIPNVSHALDDDPHTGGNPERHRLSLAAAAAAALAGNRDRECQRSAGSTQGLRAERAAAASTAIASGTDDPKGPVRSSGVAGNTHGMAPAILKALAASREQVDQQISASGADVIASFPRVEGLPPQIREAPPIAAAVAVEGSSLHPTAQHQADMPERNQQELGSRLVPNTAEELSSDDDDTSDPMRIQSLHRSAGSKAPSRVPGRRATTSGATTASSQARVLSAEAIATPWFTSEDAIQDEVQTIAAHSHSLSSRRSVVETEDTVTSQRRPRRQKIKLYSRLEDNEVGDTMATVINVPPPKPSDAPERTHRLLSVSGLGGTSGSTNTEQLRRLTRQSLALQGRGSVSTPVLATITQLDLDHSLQQAPAAVALSQSSESPEMPPSRPSTINVVIPLPVLEGTRRATTCAAFEPMELRGETSITTTKVSATSPLWLQPRSSVALSPPKERRCTCVRDDTAGAERVRGEHCSPLVKLDKSMIGPPKPTARVDGGDDPSICATCRGTTGRVAGVAESEAATTPQVAKQHLVLQPTPEQSEIEDTPPMRRSEWMRRRDIYTRGKRT</sequence>
<accession>A0AAD5QAH0</accession>
<feature type="region of interest" description="Disordered" evidence="1">
    <location>
        <begin position="595"/>
        <end position="633"/>
    </location>
</feature>
<feature type="region of interest" description="Disordered" evidence="1">
    <location>
        <begin position="1113"/>
        <end position="1133"/>
    </location>
</feature>
<feature type="region of interest" description="Disordered" evidence="1">
    <location>
        <begin position="936"/>
        <end position="962"/>
    </location>
</feature>
<dbReference type="PANTHER" id="PTHR21514:SF0">
    <property type="entry name" value="AP-4 COMPLEX ACCESSORY SUBUNIT TEPSIN"/>
    <property type="match status" value="1"/>
</dbReference>
<feature type="region of interest" description="Disordered" evidence="1">
    <location>
        <begin position="286"/>
        <end position="309"/>
    </location>
</feature>
<organism evidence="2 3">
    <name type="scientific">Pythium insidiosum</name>
    <name type="common">Pythiosis disease agent</name>
    <dbReference type="NCBI Taxonomy" id="114742"/>
    <lineage>
        <taxon>Eukaryota</taxon>
        <taxon>Sar</taxon>
        <taxon>Stramenopiles</taxon>
        <taxon>Oomycota</taxon>
        <taxon>Peronosporomycetes</taxon>
        <taxon>Pythiales</taxon>
        <taxon>Pythiaceae</taxon>
        <taxon>Pythium</taxon>
    </lineage>
</organism>
<reference evidence="2" key="1">
    <citation type="submission" date="2021-12" db="EMBL/GenBank/DDBJ databases">
        <title>Prjna785345.</title>
        <authorList>
            <person name="Rujirawat T."/>
            <person name="Krajaejun T."/>
        </authorList>
    </citation>
    <scope>NUCLEOTIDE SEQUENCE</scope>
    <source>
        <strain evidence="2">Pi057C3</strain>
    </source>
</reference>
<feature type="compositionally biased region" description="Polar residues" evidence="1">
    <location>
        <begin position="286"/>
        <end position="295"/>
    </location>
</feature>
<gene>
    <name evidence="2" type="ORF">P43SY_008612</name>
</gene>
<proteinExistence type="predicted"/>
<name>A0AAD5QAH0_PYTIN</name>
<feature type="region of interest" description="Disordered" evidence="1">
    <location>
        <begin position="782"/>
        <end position="827"/>
    </location>
</feature>
<feature type="compositionally biased region" description="Low complexity" evidence="1">
    <location>
        <begin position="610"/>
        <end position="621"/>
    </location>
</feature>
<feature type="compositionally biased region" description="Basic and acidic residues" evidence="1">
    <location>
        <begin position="623"/>
        <end position="633"/>
    </location>
</feature>
<dbReference type="InterPro" id="IPR039273">
    <property type="entry name" value="TEPSIN"/>
</dbReference>